<dbReference type="KEGG" id="samb:SAM23877_7633"/>
<evidence type="ECO:0000256" key="1">
    <source>
        <dbReference type="SAM" id="Phobius"/>
    </source>
</evidence>
<gene>
    <name evidence="2" type="ORF">SAM23877_0036</name>
    <name evidence="3" type="ORF">SAM23877_7633</name>
</gene>
<protein>
    <submittedName>
        <fullName evidence="3">Uncharacterized protein</fullName>
    </submittedName>
</protein>
<dbReference type="PROSITE" id="PS51257">
    <property type="entry name" value="PROKAR_LIPOPROTEIN"/>
    <property type="match status" value="1"/>
</dbReference>
<organism evidence="3 4">
    <name type="scientific">Streptomyces ambofaciens (strain ATCC 23877 / 3486 / DSM 40053 / JCM 4204 / NBRC 12836 / NRRL B-2516)</name>
    <dbReference type="NCBI Taxonomy" id="278992"/>
    <lineage>
        <taxon>Bacteria</taxon>
        <taxon>Bacillati</taxon>
        <taxon>Actinomycetota</taxon>
        <taxon>Actinomycetes</taxon>
        <taxon>Kitasatosporales</taxon>
        <taxon>Streptomycetaceae</taxon>
        <taxon>Streptomyces</taxon>
    </lineage>
</organism>
<reference evidence="4" key="1">
    <citation type="journal article" date="2015" name="J. Biotechnol.">
        <title>Complete genome sequence of Streptomyces ambofaciens ATCC 23877, the spiramycin producer.</title>
        <authorList>
            <person name="Thibessard A."/>
            <person name="Haas D."/>
            <person name="Gerbaud C."/>
            <person name="Aigle B."/>
            <person name="Lautru S."/>
            <person name="Pernodet J.L."/>
            <person name="Leblond P."/>
        </authorList>
    </citation>
    <scope>NUCLEOTIDE SEQUENCE [LARGE SCALE GENOMIC DNA]</scope>
    <source>
        <strain evidence="4">ATCC 23877 / 3486 / DSM 40053 / JCM 4204 / NBRC 12836 / NRRL B-2516</strain>
    </source>
</reference>
<evidence type="ECO:0000313" key="4">
    <source>
        <dbReference type="Proteomes" id="UP000061018"/>
    </source>
</evidence>
<keyword evidence="1" id="KW-0472">Membrane</keyword>
<reference evidence="3" key="2">
    <citation type="submission" date="2015-07" db="EMBL/GenBank/DDBJ databases">
        <title>Complete genome sequence of Streptomyces ambofaciens ATCC 23877, the spiramycin producer.</title>
        <authorList>
            <person name="Thibessard A."/>
            <person name="Haas D."/>
            <person name="Gerbaud C."/>
            <person name="Aigle B."/>
            <person name="Lautru S."/>
            <person name="Pernodet J.-L."/>
            <person name="Leblond P."/>
        </authorList>
    </citation>
    <scope>NUCLEOTIDE SEQUENCE [LARGE SCALE GENOMIC DNA]</scope>
    <source>
        <strain evidence="3">ATCC 23877</strain>
    </source>
</reference>
<dbReference type="RefSeq" id="WP_053141961.1">
    <property type="nucleotide sequence ID" value="NZ_CP012382.1"/>
</dbReference>
<dbReference type="AlphaFoldDB" id="A0A0K2B5W3"/>
<evidence type="ECO:0000313" key="2">
    <source>
        <dbReference type="EMBL" id="AKZ53085.1"/>
    </source>
</evidence>
<name>A0A0K2B5W3_STRA7</name>
<dbReference type="Proteomes" id="UP000061018">
    <property type="component" value="Chromosome"/>
</dbReference>
<dbReference type="EMBL" id="CP012382">
    <property type="protein sequence ID" value="AKZ53085.1"/>
    <property type="molecule type" value="Genomic_DNA"/>
</dbReference>
<accession>A0A0K2B5W3</accession>
<feature type="transmembrane region" description="Helical" evidence="1">
    <location>
        <begin position="9"/>
        <end position="27"/>
    </location>
</feature>
<dbReference type="EMBL" id="CP012382">
    <property type="protein sequence ID" value="AKZ60674.1"/>
    <property type="molecule type" value="Genomic_DNA"/>
</dbReference>
<sequence length="59" mass="6058">MSDTNNRSLPLVMLAVACIIVGVLLVIAAGGSVWMYIAAAALGLAGVSLLTNRFGLGRR</sequence>
<proteinExistence type="predicted"/>
<feature type="transmembrane region" description="Helical" evidence="1">
    <location>
        <begin position="33"/>
        <end position="51"/>
    </location>
</feature>
<dbReference type="KEGG" id="samb:SAM23877_0036"/>
<keyword evidence="1" id="KW-0812">Transmembrane</keyword>
<keyword evidence="1" id="KW-1133">Transmembrane helix</keyword>
<evidence type="ECO:0000313" key="3">
    <source>
        <dbReference type="EMBL" id="AKZ60674.1"/>
    </source>
</evidence>